<gene>
    <name evidence="10" type="ORF">E2493_05900</name>
</gene>
<sequence length="476" mass="49753">MIRFRAARLSRAPLLLPLLLASACASVPNLGPKPVPNAPGAYETTRSLAPSAREWPGERWWSDYRDPQLVALIDEALAASPDLTAAAARLRTAQGFAQRAGAALQPTIDAGASVEIVRQSENQGLPAPLAPHGWQDVGSVALSFSFDLDLWGKNRAALAAATSDAEAAGYDFAEARLALATAIASTYADLAALHAQRDALETILALRTQTLGLVERRVANGLGTRADLKQAEARVPQARGDLAATDEALALTRNALAALLGAGPDRGLRIARPLVAALHPEGVPADASIALIGRRPDIAAARARVEAAGSRIKEARAAFYPDINLSALVGLQSLGLGSLLSGDSFTASAGPAISLPIFHGGALSGNYRGRRGQYDEAVALYDARVVAALRETADALASQKMLATRLTESRRTVAAFEEASGLARRRYEGGLSAYLDVLSAEEGLVQARIQLADLESRAFVLDVALVRALGGGFTAS</sequence>
<evidence type="ECO:0000313" key="11">
    <source>
        <dbReference type="Proteomes" id="UP000298213"/>
    </source>
</evidence>
<keyword evidence="3 9" id="KW-1134">Transmembrane beta strand</keyword>
<dbReference type="InterPro" id="IPR003423">
    <property type="entry name" value="OMP_efflux"/>
</dbReference>
<dbReference type="GO" id="GO:0015562">
    <property type="term" value="F:efflux transmembrane transporter activity"/>
    <property type="evidence" value="ECO:0007669"/>
    <property type="project" value="InterPro"/>
</dbReference>
<dbReference type="Proteomes" id="UP000298213">
    <property type="component" value="Unassembled WGS sequence"/>
</dbReference>
<dbReference type="PANTHER" id="PTHR30203">
    <property type="entry name" value="OUTER MEMBRANE CATION EFFLUX PROTEIN"/>
    <property type="match status" value="1"/>
</dbReference>
<keyword evidence="7 9" id="KW-0564">Palmitate</keyword>
<evidence type="ECO:0000256" key="2">
    <source>
        <dbReference type="ARBA" id="ARBA00007613"/>
    </source>
</evidence>
<dbReference type="PROSITE" id="PS51257">
    <property type="entry name" value="PROKAR_LIPOPROTEIN"/>
    <property type="match status" value="1"/>
</dbReference>
<dbReference type="Pfam" id="PF02321">
    <property type="entry name" value="OEP"/>
    <property type="match status" value="2"/>
</dbReference>
<accession>A0A4Y8ZSN9</accession>
<evidence type="ECO:0000256" key="9">
    <source>
        <dbReference type="RuleBase" id="RU362097"/>
    </source>
</evidence>
<dbReference type="NCBIfam" id="TIGR01845">
    <property type="entry name" value="outer_NodT"/>
    <property type="match status" value="1"/>
</dbReference>
<evidence type="ECO:0000256" key="7">
    <source>
        <dbReference type="ARBA" id="ARBA00023139"/>
    </source>
</evidence>
<dbReference type="EMBL" id="SPDV01000009">
    <property type="protein sequence ID" value="TFI59058.1"/>
    <property type="molecule type" value="Genomic_DNA"/>
</dbReference>
<feature type="signal peptide" evidence="9">
    <location>
        <begin position="1"/>
        <end position="25"/>
    </location>
</feature>
<comment type="similarity">
    <text evidence="2 9">Belongs to the outer membrane factor (OMF) (TC 1.B.17) family.</text>
</comment>
<keyword evidence="4 9" id="KW-0812">Transmembrane</keyword>
<organism evidence="10 11">
    <name type="scientific">Sphingomonas parva</name>
    <dbReference type="NCBI Taxonomy" id="2555898"/>
    <lineage>
        <taxon>Bacteria</taxon>
        <taxon>Pseudomonadati</taxon>
        <taxon>Pseudomonadota</taxon>
        <taxon>Alphaproteobacteria</taxon>
        <taxon>Sphingomonadales</taxon>
        <taxon>Sphingomonadaceae</taxon>
        <taxon>Sphingomonas</taxon>
    </lineage>
</organism>
<evidence type="ECO:0000313" key="10">
    <source>
        <dbReference type="EMBL" id="TFI59058.1"/>
    </source>
</evidence>
<keyword evidence="11" id="KW-1185">Reference proteome</keyword>
<comment type="subcellular location">
    <subcellularLocation>
        <location evidence="9">Cell membrane</location>
        <topology evidence="9">Lipid-anchor</topology>
    </subcellularLocation>
    <subcellularLocation>
        <location evidence="1">Membrane</location>
    </subcellularLocation>
</comment>
<feature type="chain" id="PRO_5021511084" evidence="9">
    <location>
        <begin position="26"/>
        <end position="476"/>
    </location>
</feature>
<dbReference type="Gene3D" id="2.20.200.10">
    <property type="entry name" value="Outer membrane efflux proteins (OEP)"/>
    <property type="match status" value="1"/>
</dbReference>
<dbReference type="PANTHER" id="PTHR30203:SF20">
    <property type="entry name" value="MULTIDRUG RESISTANCE OUTER MEMBRANE PROTEIN MDTP-RELATED"/>
    <property type="match status" value="1"/>
</dbReference>
<evidence type="ECO:0000256" key="1">
    <source>
        <dbReference type="ARBA" id="ARBA00004370"/>
    </source>
</evidence>
<evidence type="ECO:0000256" key="3">
    <source>
        <dbReference type="ARBA" id="ARBA00022452"/>
    </source>
</evidence>
<dbReference type="Gene3D" id="1.20.1600.10">
    <property type="entry name" value="Outer membrane efflux proteins (OEP)"/>
    <property type="match status" value="1"/>
</dbReference>
<dbReference type="OrthoDB" id="9783100at2"/>
<comment type="caution">
    <text evidence="10">The sequence shown here is derived from an EMBL/GenBank/DDBJ whole genome shotgun (WGS) entry which is preliminary data.</text>
</comment>
<dbReference type="AlphaFoldDB" id="A0A4Y8ZSN9"/>
<keyword evidence="5 9" id="KW-0732">Signal</keyword>
<name>A0A4Y8ZSN9_9SPHN</name>
<evidence type="ECO:0000256" key="5">
    <source>
        <dbReference type="ARBA" id="ARBA00022729"/>
    </source>
</evidence>
<evidence type="ECO:0000256" key="6">
    <source>
        <dbReference type="ARBA" id="ARBA00023136"/>
    </source>
</evidence>
<keyword evidence="6 9" id="KW-0472">Membrane</keyword>
<keyword evidence="8 9" id="KW-0449">Lipoprotein</keyword>
<dbReference type="RefSeq" id="WP_135084707.1">
    <property type="nucleotide sequence ID" value="NZ_SPDV01000009.1"/>
</dbReference>
<reference evidence="10 11" key="1">
    <citation type="submission" date="2019-03" db="EMBL/GenBank/DDBJ databases">
        <title>Genome sequence of Sphingomonas sp. 17J27-24.</title>
        <authorList>
            <person name="Kim M."/>
            <person name="Maeng S."/>
            <person name="Sathiyaraj S."/>
        </authorList>
    </citation>
    <scope>NUCLEOTIDE SEQUENCE [LARGE SCALE GENOMIC DNA]</scope>
    <source>
        <strain evidence="10 11">17J27-24</strain>
    </source>
</reference>
<dbReference type="GO" id="GO:0005886">
    <property type="term" value="C:plasma membrane"/>
    <property type="evidence" value="ECO:0007669"/>
    <property type="project" value="UniProtKB-SubCell"/>
</dbReference>
<protein>
    <submittedName>
        <fullName evidence="10">Efflux transporter outer membrane subunit</fullName>
    </submittedName>
</protein>
<dbReference type="SUPFAM" id="SSF56954">
    <property type="entry name" value="Outer membrane efflux proteins (OEP)"/>
    <property type="match status" value="1"/>
</dbReference>
<dbReference type="InterPro" id="IPR010131">
    <property type="entry name" value="MdtP/NodT-like"/>
</dbReference>
<proteinExistence type="inferred from homology"/>
<evidence type="ECO:0000256" key="4">
    <source>
        <dbReference type="ARBA" id="ARBA00022692"/>
    </source>
</evidence>
<evidence type="ECO:0000256" key="8">
    <source>
        <dbReference type="ARBA" id="ARBA00023288"/>
    </source>
</evidence>